<organism evidence="1 2">
    <name type="scientific">Desulfosalsimonas propionicica</name>
    <dbReference type="NCBI Taxonomy" id="332175"/>
    <lineage>
        <taxon>Bacteria</taxon>
        <taxon>Pseudomonadati</taxon>
        <taxon>Thermodesulfobacteriota</taxon>
        <taxon>Desulfobacteria</taxon>
        <taxon>Desulfobacterales</taxon>
        <taxon>Desulfosalsimonadaceae</taxon>
        <taxon>Desulfosalsimonas</taxon>
    </lineage>
</organism>
<reference evidence="1 2" key="1">
    <citation type="submission" date="2020-07" db="EMBL/GenBank/DDBJ databases">
        <title>Genomic Encyclopedia of Type Strains, Phase IV (KMG-IV): sequencing the most valuable type-strain genomes for metagenomic binning, comparative biology and taxonomic classification.</title>
        <authorList>
            <person name="Goeker M."/>
        </authorList>
    </citation>
    <scope>NUCLEOTIDE SEQUENCE [LARGE SCALE GENOMIC DNA]</scope>
    <source>
        <strain evidence="1 2">DSM 17721</strain>
    </source>
</reference>
<dbReference type="AlphaFoldDB" id="A0A7W0C5V1"/>
<proteinExistence type="predicted"/>
<dbReference type="EMBL" id="JACDUS010000001">
    <property type="protein sequence ID" value="MBA2879729.1"/>
    <property type="molecule type" value="Genomic_DNA"/>
</dbReference>
<name>A0A7W0C5V1_9BACT</name>
<sequence length="130" mass="14334">MDTSDSENPQLELRIYGKVKAYVTVSPRRVILKGRQGESIAQTVKIFPETDKGLNITGLSAARGVDIDYRLNQIRENGKNGYALHVENQRDTPGRFYDTVFLKTDSDVAGTISIVVSGLLRPAGPGKNRQ</sequence>
<dbReference type="Proteomes" id="UP000525298">
    <property type="component" value="Unassembled WGS sequence"/>
</dbReference>
<protein>
    <submittedName>
        <fullName evidence="1">Uncharacterized protein</fullName>
    </submittedName>
</protein>
<comment type="caution">
    <text evidence="1">The sequence shown here is derived from an EMBL/GenBank/DDBJ whole genome shotgun (WGS) entry which is preliminary data.</text>
</comment>
<accession>A0A7W0C5V1</accession>
<dbReference type="RefSeq" id="WP_181549434.1">
    <property type="nucleotide sequence ID" value="NZ_JACDUS010000001.1"/>
</dbReference>
<gene>
    <name evidence="1" type="ORF">HNR65_000036</name>
</gene>
<keyword evidence="2" id="KW-1185">Reference proteome</keyword>
<evidence type="ECO:0000313" key="1">
    <source>
        <dbReference type="EMBL" id="MBA2879729.1"/>
    </source>
</evidence>
<evidence type="ECO:0000313" key="2">
    <source>
        <dbReference type="Proteomes" id="UP000525298"/>
    </source>
</evidence>